<feature type="compositionally biased region" description="Polar residues" evidence="1">
    <location>
        <begin position="1330"/>
        <end position="1352"/>
    </location>
</feature>
<feature type="compositionally biased region" description="Basic and acidic residues" evidence="1">
    <location>
        <begin position="1274"/>
        <end position="1286"/>
    </location>
</feature>
<feature type="compositionally biased region" description="Low complexity" evidence="1">
    <location>
        <begin position="1427"/>
        <end position="1440"/>
    </location>
</feature>
<feature type="compositionally biased region" description="Pro residues" evidence="1">
    <location>
        <begin position="671"/>
        <end position="686"/>
    </location>
</feature>
<dbReference type="GO" id="GO:0045454">
    <property type="term" value="P:cell redox homeostasis"/>
    <property type="evidence" value="ECO:0007669"/>
    <property type="project" value="TreeGrafter"/>
</dbReference>
<feature type="compositionally biased region" description="Low complexity" evidence="1">
    <location>
        <begin position="1401"/>
        <end position="1417"/>
    </location>
</feature>
<accession>A0A061AFZ6</accession>
<dbReference type="GO" id="GO:0005829">
    <property type="term" value="C:cytosol"/>
    <property type="evidence" value="ECO:0007669"/>
    <property type="project" value="TreeGrafter"/>
</dbReference>
<dbReference type="SUPFAM" id="SSF117281">
    <property type="entry name" value="Kelch motif"/>
    <property type="match status" value="1"/>
</dbReference>
<feature type="compositionally biased region" description="Acidic residues" evidence="1">
    <location>
        <begin position="1178"/>
        <end position="1189"/>
    </location>
</feature>
<feature type="region of interest" description="Disordered" evidence="1">
    <location>
        <begin position="936"/>
        <end position="1208"/>
    </location>
</feature>
<feature type="compositionally biased region" description="Low complexity" evidence="1">
    <location>
        <begin position="590"/>
        <end position="602"/>
    </location>
</feature>
<feature type="compositionally biased region" description="Polar residues" evidence="1">
    <location>
        <begin position="1287"/>
        <end position="1301"/>
    </location>
</feature>
<feature type="compositionally biased region" description="Pro residues" evidence="1">
    <location>
        <begin position="1442"/>
        <end position="1452"/>
    </location>
</feature>
<feature type="compositionally biased region" description="Low complexity" evidence="1">
    <location>
        <begin position="644"/>
        <end position="670"/>
    </location>
</feature>
<feature type="compositionally biased region" description="Polar residues" evidence="1">
    <location>
        <begin position="1367"/>
        <end position="1384"/>
    </location>
</feature>
<feature type="region of interest" description="Disordered" evidence="1">
    <location>
        <begin position="536"/>
        <end position="609"/>
    </location>
</feature>
<reference evidence="2" key="1">
    <citation type="journal article" date="2014" name="Genome Announc.">
        <title>Genome sequence of the yeast Cyberlindnera fabianii (Hansenula fabianii).</title>
        <authorList>
            <person name="Freel K.C."/>
            <person name="Sarilar V."/>
            <person name="Neuveglise C."/>
            <person name="Devillers H."/>
            <person name="Friedrich A."/>
            <person name="Schacherer J."/>
        </authorList>
    </citation>
    <scope>NUCLEOTIDE SEQUENCE</scope>
    <source>
        <strain evidence="2">YJS4271</strain>
    </source>
</reference>
<dbReference type="PANTHER" id="PTHR43503:SF2">
    <property type="entry name" value="NEGATIVE REGULATOR OF SPORULATION MDS3-RELATED"/>
    <property type="match status" value="1"/>
</dbReference>
<dbReference type="PANTHER" id="PTHR43503">
    <property type="entry name" value="MCG48959-RELATED"/>
    <property type="match status" value="1"/>
</dbReference>
<dbReference type="VEuPathDB" id="FungiDB:BON22_0757"/>
<gene>
    <name evidence="2" type="ORF">CYFA0S_01e01838g</name>
</gene>
<organism evidence="2">
    <name type="scientific">Cyberlindnera fabianii</name>
    <name type="common">Yeast</name>
    <name type="synonym">Hansenula fabianii</name>
    <dbReference type="NCBI Taxonomy" id="36022"/>
    <lineage>
        <taxon>Eukaryota</taxon>
        <taxon>Fungi</taxon>
        <taxon>Dikarya</taxon>
        <taxon>Ascomycota</taxon>
        <taxon>Saccharomycotina</taxon>
        <taxon>Saccharomycetes</taxon>
        <taxon>Phaffomycetales</taxon>
        <taxon>Phaffomycetaceae</taxon>
        <taxon>Cyberlindnera</taxon>
    </lineage>
</organism>
<dbReference type="GO" id="GO:0005739">
    <property type="term" value="C:mitochondrion"/>
    <property type="evidence" value="ECO:0007669"/>
    <property type="project" value="TreeGrafter"/>
</dbReference>
<feature type="compositionally biased region" description="Low complexity" evidence="1">
    <location>
        <begin position="936"/>
        <end position="950"/>
    </location>
</feature>
<feature type="region of interest" description="Disordered" evidence="1">
    <location>
        <begin position="1274"/>
        <end position="1490"/>
    </location>
</feature>
<feature type="compositionally biased region" description="Basic and acidic residues" evidence="1">
    <location>
        <begin position="1023"/>
        <end position="1035"/>
    </location>
</feature>
<feature type="compositionally biased region" description="Acidic residues" evidence="1">
    <location>
        <begin position="996"/>
        <end position="1013"/>
    </location>
</feature>
<name>A0A061AFZ6_CYBFA</name>
<proteinExistence type="predicted"/>
<feature type="compositionally biased region" description="Low complexity" evidence="1">
    <location>
        <begin position="1302"/>
        <end position="1316"/>
    </location>
</feature>
<evidence type="ECO:0000313" key="2">
    <source>
        <dbReference type="EMBL" id="CDR36480.1"/>
    </source>
</evidence>
<feature type="compositionally biased region" description="Basic and acidic residues" evidence="1">
    <location>
        <begin position="1110"/>
        <end position="1135"/>
    </location>
</feature>
<feature type="region of interest" description="Disordered" evidence="1">
    <location>
        <begin position="644"/>
        <end position="759"/>
    </location>
</feature>
<feature type="compositionally biased region" description="Polar residues" evidence="1">
    <location>
        <begin position="710"/>
        <end position="732"/>
    </location>
</feature>
<dbReference type="EMBL" id="LK052886">
    <property type="protein sequence ID" value="CDR36480.1"/>
    <property type="molecule type" value="Genomic_DNA"/>
</dbReference>
<evidence type="ECO:0000256" key="1">
    <source>
        <dbReference type="SAM" id="MobiDB-lite"/>
    </source>
</evidence>
<feature type="compositionally biased region" description="Basic and acidic residues" evidence="1">
    <location>
        <begin position="1457"/>
        <end position="1476"/>
    </location>
</feature>
<dbReference type="Gene3D" id="2.120.10.80">
    <property type="entry name" value="Kelch-type beta propeller"/>
    <property type="match status" value="1"/>
</dbReference>
<dbReference type="OrthoDB" id="10001928at2759"/>
<sequence length="1490" mass="163479">MAPLLPSESAAYSLALPNDAPDDRLNLKLRTGAAATYTRSTVVVHGGATVGLALENVNLTLIEKQLHATIGPGKDWANYVSNELFYLNIVNRKWSRVDIGPDGIKPPPRLYHSLTFTNNCLYLFGGLVLQEGKNKLIPANDLWRFSIDNNVWECLEDIHMSSTISRYDHTLLPVDYISPFDQESHAGLAITGGRGELNQELMNISIFDIKETKFLNSTETQITLNELKPYPSSEGQGRKGSAKGARSKLKVQTSNSFVISGTSSFDYDTTTTKDDNLYVFSQEGITDDNLKNPILSLPVTPNASGIRLPLSVSSEKIKHVVPRTLKNPSGGIFGTNIIVAGQNTLINEYQVYLYNRPSRKWTRLSLDNKFKASEMYLWKSFSWHSHHKVLVLGSAKVPEGGEFHSIQKFDLLVLVGLPITNIFHAFSASDVTMENKNDGKASGGIKETLSFEAYSKYIAPTSKISSIRSVFPNYAVTLGRNAFERYGSSLADFEFITADGDKVNVPLMLLRKRWGRCFDMLLAKAYARAVYKLENTKDDDDDDSNDDNDNDNNTDLDKDNTVDNSVHLRDAENDDEESKSVVSSGRQSKKSMMMLSKASQQQTEKPQNEAPHFRLPFQEKNTPSPLLNSQGLLTANSLPNSRKASVVSASGTSVTSTSTNDLPDSPDFSSLPPPTPPPSEPLPPVDTKPSILKSVGSRDYLRDSPRGSISGASTHSTPHLPSMSAASQSTTPGIKLKDLRSPASQLKKRGTSKSSSVLQGNAMSAPLDESSMHDGTSNVGSVHTEAFDEGRNLLEPLLIPRSLYLPFATSTVQAIAEFLFVGKLGDRWLLYPTTTDTYLVAKFYELPLLYDLISEAMYAILGKKEDGIMKSYTKLLEDYQKRLSSIHGDDEASMAQFFADHPHVKETFSEIEGYLTTVDDGFLNLSLLRKAGKVSSSSSRTSATSSNKNSVDMSARRRSSGKAVRLGKSSLSRQVVPDNEDDESIKKDSSFHLPADDIDNEAEEEGDDDEEVDQTPFEPISRPVHDQPIKFRTDSMSKPQSSSPRKLLHGDDDDIDPITPLNRAGVSVGESKSQAFDNAIDDEDPLSGRPTSDSKKSDSDSEPTFAVPEGRFKLAKGDKLVKTKRSDSSSKDEKTTTTSDSDELAVGLGLVTNLKQKKRSKGSASRQHSEHDSNTPGEIDEEDDEDESNDASRPTLESLASPNSPEPGDHIIQIIYEAAALACDMKLLLRAVNAIETSKMFEEKKDELLTELELYGSKFKEDKMKIKEEIRQKETEEQERLAEKSANENSRLVNVESESTRSSAQMDADDIQAAISKGRATPAQIAQAAELSQNAMSSSFSPIKSNGGQSIRSFGRSLDTVSPVKPVTSSRAGSRPSTQPTTSQDKLRGDTISSTKMKTRTASTQSSAGSDTSSITSRKSGFLRPFSNLTLTSRKSSTSLMPPQPQPQPQSQPPATAKEHLHESRVPVKQGSEKKSKFFGMLPRKTTTKK</sequence>
<dbReference type="InterPro" id="IPR015915">
    <property type="entry name" value="Kelch-typ_b-propeller"/>
</dbReference>
<protein>
    <submittedName>
        <fullName evidence="2">CYFA0S01e01838g1_1</fullName>
    </submittedName>
</protein>
<feature type="compositionally biased region" description="Basic and acidic residues" evidence="1">
    <location>
        <begin position="555"/>
        <end position="571"/>
    </location>
</feature>
<feature type="compositionally biased region" description="Acidic residues" evidence="1">
    <location>
        <begin position="537"/>
        <end position="554"/>
    </location>
</feature>
<dbReference type="PhylomeDB" id="A0A061AFZ6"/>